<evidence type="ECO:0000256" key="16">
    <source>
        <dbReference type="ARBA" id="ARBA00042798"/>
    </source>
</evidence>
<keyword evidence="5" id="KW-0479">Metal-binding</keyword>
<dbReference type="InterPro" id="IPR000086">
    <property type="entry name" value="NUDIX_hydrolase_dom"/>
</dbReference>
<evidence type="ECO:0000259" key="17">
    <source>
        <dbReference type="PROSITE" id="PS51462"/>
    </source>
</evidence>
<evidence type="ECO:0000256" key="7">
    <source>
        <dbReference type="ARBA" id="ARBA00022801"/>
    </source>
</evidence>
<dbReference type="GO" id="GO:0006260">
    <property type="term" value="P:DNA replication"/>
    <property type="evidence" value="ECO:0007669"/>
    <property type="project" value="UniProtKB-KW"/>
</dbReference>
<proteinExistence type="inferred from homology"/>
<keyword evidence="4" id="KW-0235">DNA replication</keyword>
<evidence type="ECO:0000256" key="2">
    <source>
        <dbReference type="ARBA" id="ARBA00005582"/>
    </source>
</evidence>
<dbReference type="SUPFAM" id="SSF55811">
    <property type="entry name" value="Nudix"/>
    <property type="match status" value="1"/>
</dbReference>
<evidence type="ECO:0000256" key="11">
    <source>
        <dbReference type="ARBA" id="ARBA00036904"/>
    </source>
</evidence>
<dbReference type="InterPro" id="IPR020084">
    <property type="entry name" value="NUDIX_hydrolase_CS"/>
</dbReference>
<keyword evidence="8" id="KW-0460">Magnesium</keyword>
<evidence type="ECO:0000256" key="3">
    <source>
        <dbReference type="ARBA" id="ARBA00022457"/>
    </source>
</evidence>
<keyword evidence="7" id="KW-0378">Hydrolase</keyword>
<dbReference type="EC" id="3.6.1.55" evidence="12"/>
<dbReference type="AlphaFoldDB" id="A0A2I0R2C7"/>
<evidence type="ECO:0000313" key="19">
    <source>
        <dbReference type="Proteomes" id="UP000236654"/>
    </source>
</evidence>
<dbReference type="GO" id="GO:0046872">
    <property type="term" value="F:metal ion binding"/>
    <property type="evidence" value="ECO:0007669"/>
    <property type="project" value="UniProtKB-KW"/>
</dbReference>
<feature type="domain" description="Nudix hydrolase" evidence="17">
    <location>
        <begin position="1"/>
        <end position="125"/>
    </location>
</feature>
<keyword evidence="9" id="KW-0234">DNA repair</keyword>
<evidence type="ECO:0000256" key="12">
    <source>
        <dbReference type="ARBA" id="ARBA00038905"/>
    </source>
</evidence>
<keyword evidence="3" id="KW-0515">Mutator protein</keyword>
<evidence type="ECO:0000256" key="13">
    <source>
        <dbReference type="ARBA" id="ARBA00040794"/>
    </source>
</evidence>
<dbReference type="InterPro" id="IPR020476">
    <property type="entry name" value="Nudix_hydrolase"/>
</dbReference>
<dbReference type="Pfam" id="PF14815">
    <property type="entry name" value="NUDIX_4"/>
    <property type="match status" value="1"/>
</dbReference>
<dbReference type="PANTHER" id="PTHR47707">
    <property type="entry name" value="8-OXO-DGTP DIPHOSPHATASE"/>
    <property type="match status" value="1"/>
</dbReference>
<evidence type="ECO:0000256" key="5">
    <source>
        <dbReference type="ARBA" id="ARBA00022723"/>
    </source>
</evidence>
<evidence type="ECO:0000256" key="15">
    <source>
        <dbReference type="ARBA" id="ARBA00041979"/>
    </source>
</evidence>
<dbReference type="PROSITE" id="PS51462">
    <property type="entry name" value="NUDIX"/>
    <property type="match status" value="1"/>
</dbReference>
<comment type="catalytic activity">
    <reaction evidence="10">
        <text>8-oxo-dGTP + H2O = 8-oxo-dGMP + diphosphate + H(+)</text>
        <dbReference type="Rhea" id="RHEA:31575"/>
        <dbReference type="ChEBI" id="CHEBI:15377"/>
        <dbReference type="ChEBI" id="CHEBI:15378"/>
        <dbReference type="ChEBI" id="CHEBI:33019"/>
        <dbReference type="ChEBI" id="CHEBI:63224"/>
        <dbReference type="ChEBI" id="CHEBI:77896"/>
        <dbReference type="EC" id="3.6.1.55"/>
    </reaction>
</comment>
<protein>
    <recommendedName>
        <fullName evidence="13">8-oxo-dGTP diphosphatase</fullName>
        <ecNumber evidence="12">3.6.1.55</ecNumber>
    </recommendedName>
    <alternativeName>
        <fullName evidence="16">7,8-dihydro-8-oxoguanine-triphosphatase</fullName>
    </alternativeName>
    <alternativeName>
        <fullName evidence="15">Mutator protein MutT</fullName>
    </alternativeName>
    <alternativeName>
        <fullName evidence="14">dGTP pyrophosphohydrolase</fullName>
    </alternativeName>
</protein>
<evidence type="ECO:0000256" key="6">
    <source>
        <dbReference type="ARBA" id="ARBA00022763"/>
    </source>
</evidence>
<evidence type="ECO:0000313" key="18">
    <source>
        <dbReference type="EMBL" id="PKR80743.1"/>
    </source>
</evidence>
<accession>A0A2I0R2C7</accession>
<dbReference type="RefSeq" id="WP_101334525.1">
    <property type="nucleotide sequence ID" value="NZ_PJNI01000008.1"/>
</dbReference>
<comment type="similarity">
    <text evidence="2">Belongs to the Nudix hydrolase family.</text>
</comment>
<dbReference type="Gene3D" id="3.90.79.10">
    <property type="entry name" value="Nucleoside Triphosphate Pyrophosphohydrolase"/>
    <property type="match status" value="1"/>
</dbReference>
<evidence type="ECO:0000256" key="4">
    <source>
        <dbReference type="ARBA" id="ARBA00022705"/>
    </source>
</evidence>
<dbReference type="GO" id="GO:0006281">
    <property type="term" value="P:DNA repair"/>
    <property type="evidence" value="ECO:0007669"/>
    <property type="project" value="UniProtKB-KW"/>
</dbReference>
<keyword evidence="19" id="KW-1185">Reference proteome</keyword>
<dbReference type="GO" id="GO:0044715">
    <property type="term" value="F:8-oxo-dGDP phosphatase activity"/>
    <property type="evidence" value="ECO:0007669"/>
    <property type="project" value="TreeGrafter"/>
</dbReference>
<keyword evidence="6" id="KW-0227">DNA damage</keyword>
<dbReference type="PRINTS" id="PR00502">
    <property type="entry name" value="NUDIXFAMILY"/>
</dbReference>
<comment type="caution">
    <text evidence="18">The sequence shown here is derived from an EMBL/GenBank/DDBJ whole genome shotgun (WGS) entry which is preliminary data.</text>
</comment>
<dbReference type="InterPro" id="IPR029119">
    <property type="entry name" value="MutY_C"/>
</dbReference>
<dbReference type="EMBL" id="PJNI01000008">
    <property type="protein sequence ID" value="PKR80743.1"/>
    <property type="molecule type" value="Genomic_DNA"/>
</dbReference>
<organism evidence="18 19">
    <name type="scientific">Brumimicrobium salinarum</name>
    <dbReference type="NCBI Taxonomy" id="2058658"/>
    <lineage>
        <taxon>Bacteria</taxon>
        <taxon>Pseudomonadati</taxon>
        <taxon>Bacteroidota</taxon>
        <taxon>Flavobacteriia</taxon>
        <taxon>Flavobacteriales</taxon>
        <taxon>Crocinitomicaceae</taxon>
        <taxon>Brumimicrobium</taxon>
    </lineage>
</organism>
<dbReference type="OrthoDB" id="9810648at2"/>
<dbReference type="PROSITE" id="PS00893">
    <property type="entry name" value="NUDIX_BOX"/>
    <property type="match status" value="1"/>
</dbReference>
<dbReference type="GO" id="GO:0035539">
    <property type="term" value="F:8-oxo-7,8-dihydrodeoxyguanosine triphosphate pyrophosphatase activity"/>
    <property type="evidence" value="ECO:0007669"/>
    <property type="project" value="UniProtKB-EC"/>
</dbReference>
<name>A0A2I0R2C7_9FLAO</name>
<evidence type="ECO:0000256" key="1">
    <source>
        <dbReference type="ARBA" id="ARBA00001946"/>
    </source>
</evidence>
<dbReference type="InterPro" id="IPR015797">
    <property type="entry name" value="NUDIX_hydrolase-like_dom_sf"/>
</dbReference>
<reference evidence="18 19" key="1">
    <citation type="submission" date="2017-12" db="EMBL/GenBank/DDBJ databases">
        <title>The draft genome sequence of Brumimicrobium saltpan LHR20.</title>
        <authorList>
            <person name="Do Z.-J."/>
            <person name="Luo H.-R."/>
        </authorList>
    </citation>
    <scope>NUCLEOTIDE SEQUENCE [LARGE SCALE GENOMIC DNA]</scope>
    <source>
        <strain evidence="18 19">LHR20</strain>
    </source>
</reference>
<dbReference type="GO" id="GO:0044716">
    <property type="term" value="F:8-oxo-GDP phosphatase activity"/>
    <property type="evidence" value="ECO:0007669"/>
    <property type="project" value="TreeGrafter"/>
</dbReference>
<dbReference type="InterPro" id="IPR047127">
    <property type="entry name" value="MutT-like"/>
</dbReference>
<evidence type="ECO:0000256" key="10">
    <source>
        <dbReference type="ARBA" id="ARBA00035861"/>
    </source>
</evidence>
<dbReference type="GO" id="GO:0008413">
    <property type="term" value="F:8-oxo-7,8-dihydroguanosine triphosphate pyrophosphatase activity"/>
    <property type="evidence" value="ECO:0007669"/>
    <property type="project" value="TreeGrafter"/>
</dbReference>
<evidence type="ECO:0000256" key="9">
    <source>
        <dbReference type="ARBA" id="ARBA00023204"/>
    </source>
</evidence>
<dbReference type="Proteomes" id="UP000236654">
    <property type="component" value="Unassembled WGS sequence"/>
</dbReference>
<comment type="cofactor">
    <cofactor evidence="1">
        <name>Mg(2+)</name>
        <dbReference type="ChEBI" id="CHEBI:18420"/>
    </cofactor>
</comment>
<evidence type="ECO:0000256" key="8">
    <source>
        <dbReference type="ARBA" id="ARBA00022842"/>
    </source>
</evidence>
<dbReference type="CDD" id="cd03425">
    <property type="entry name" value="NUDIX_MutT_NudA_like"/>
    <property type="match status" value="1"/>
</dbReference>
<sequence>MIKVVCAINQFEKKILIAQRSESMKLPLKWEFPGGKIEEGENKKEALEREIYEELRMNIEVHEALTSVEHHYPDFSITLYPFICDVKSKDFVKTEHKEIKWEKKENLTNYDWAAADIPIVEEIMSL</sequence>
<dbReference type="PANTHER" id="PTHR47707:SF1">
    <property type="entry name" value="NUDIX HYDROLASE FAMILY PROTEIN"/>
    <property type="match status" value="1"/>
</dbReference>
<evidence type="ECO:0000256" key="14">
    <source>
        <dbReference type="ARBA" id="ARBA00041592"/>
    </source>
</evidence>
<comment type="catalytic activity">
    <reaction evidence="11">
        <text>8-oxo-GTP + H2O = 8-oxo-GMP + diphosphate + H(+)</text>
        <dbReference type="Rhea" id="RHEA:67616"/>
        <dbReference type="ChEBI" id="CHEBI:15377"/>
        <dbReference type="ChEBI" id="CHEBI:15378"/>
        <dbReference type="ChEBI" id="CHEBI:33019"/>
        <dbReference type="ChEBI" id="CHEBI:143553"/>
        <dbReference type="ChEBI" id="CHEBI:145694"/>
    </reaction>
</comment>
<gene>
    <name evidence="18" type="ORF">CW751_08200</name>
</gene>